<feature type="compositionally biased region" description="Basic and acidic residues" evidence="1">
    <location>
        <begin position="84"/>
        <end position="95"/>
    </location>
</feature>
<protein>
    <submittedName>
        <fullName evidence="2">Uncharacterized protein</fullName>
    </submittedName>
</protein>
<gene>
    <name evidence="2" type="ORF">BAE44_0013748</name>
</gene>
<name>A0A1E5VJB6_9POAL</name>
<keyword evidence="3" id="KW-1185">Reference proteome</keyword>
<feature type="compositionally biased region" description="Acidic residues" evidence="1">
    <location>
        <begin position="1"/>
        <end position="11"/>
    </location>
</feature>
<feature type="compositionally biased region" description="Basic and acidic residues" evidence="1">
    <location>
        <begin position="12"/>
        <end position="24"/>
    </location>
</feature>
<dbReference type="Proteomes" id="UP000095767">
    <property type="component" value="Unassembled WGS sequence"/>
</dbReference>
<evidence type="ECO:0000313" key="2">
    <source>
        <dbReference type="EMBL" id="OEL25233.1"/>
    </source>
</evidence>
<organism evidence="2 3">
    <name type="scientific">Dichanthelium oligosanthes</name>
    <dbReference type="NCBI Taxonomy" id="888268"/>
    <lineage>
        <taxon>Eukaryota</taxon>
        <taxon>Viridiplantae</taxon>
        <taxon>Streptophyta</taxon>
        <taxon>Embryophyta</taxon>
        <taxon>Tracheophyta</taxon>
        <taxon>Spermatophyta</taxon>
        <taxon>Magnoliopsida</taxon>
        <taxon>Liliopsida</taxon>
        <taxon>Poales</taxon>
        <taxon>Poaceae</taxon>
        <taxon>PACMAD clade</taxon>
        <taxon>Panicoideae</taxon>
        <taxon>Panicodae</taxon>
        <taxon>Paniceae</taxon>
        <taxon>Dichantheliinae</taxon>
        <taxon>Dichanthelium</taxon>
    </lineage>
</organism>
<feature type="region of interest" description="Disordered" evidence="1">
    <location>
        <begin position="38"/>
        <end position="104"/>
    </location>
</feature>
<sequence>MWRDDTEEGEEGEKLRGGKEEGREVQKLLRNLNMFAGETNRQLVEHKELGGSKQGAAKMDSAMGNPKEGHATEVDLATGNSSKEGLKGSRRERKEARKARQKQELEKYEKYVEWKRKKDEEERHRDPEALTDPYAYEARLFEKRSTWSTGPAMAASRTTVSDCTLVLRSNTC</sequence>
<dbReference type="AlphaFoldDB" id="A0A1E5VJB6"/>
<proteinExistence type="predicted"/>
<comment type="caution">
    <text evidence="2">The sequence shown here is derived from an EMBL/GenBank/DDBJ whole genome shotgun (WGS) entry which is preliminary data.</text>
</comment>
<accession>A0A1E5VJB6</accession>
<evidence type="ECO:0000313" key="3">
    <source>
        <dbReference type="Proteomes" id="UP000095767"/>
    </source>
</evidence>
<reference evidence="2 3" key="1">
    <citation type="submission" date="2016-09" db="EMBL/GenBank/DDBJ databases">
        <title>The draft genome of Dichanthelium oligosanthes: A C3 panicoid grass species.</title>
        <authorList>
            <person name="Studer A.J."/>
            <person name="Schnable J.C."/>
            <person name="Brutnell T.P."/>
        </authorList>
    </citation>
    <scope>NUCLEOTIDE SEQUENCE [LARGE SCALE GENOMIC DNA]</scope>
    <source>
        <strain evidence="3">cv. Kellogg 1175</strain>
        <tissue evidence="2">Leaf</tissue>
    </source>
</reference>
<feature type="region of interest" description="Disordered" evidence="1">
    <location>
        <begin position="1"/>
        <end position="24"/>
    </location>
</feature>
<dbReference type="EMBL" id="LWDX02037701">
    <property type="protein sequence ID" value="OEL25233.1"/>
    <property type="molecule type" value="Genomic_DNA"/>
</dbReference>
<evidence type="ECO:0000256" key="1">
    <source>
        <dbReference type="SAM" id="MobiDB-lite"/>
    </source>
</evidence>